<sequence>MRRIVVDTNFLERPELRSYLKRNPQNYAVIADYTAIEMYKCGELTALSKRVSIIRDYDSQIGIIKSTYHACAVRGRRAGLQNRLIDGFQTSIFPEFIRLLDSAIAGDVQTLDAFGEHVKAAKTQMQSLLAGSEIVINGMVEMYSNFSTADLQKIRAGRGIDVALSARGTSDILAMAYSFFSGHPNVRVIPNATELPYTYLFRVAVSAYFYTLDRAKDGIASNLSPAKVRNDMIDIYTLAYGTLFDGLFSGDERASRVFRLVKKYLEIRKVV</sequence>
<comment type="caution">
    <text evidence="1">The sequence shown here is derived from an EMBL/GenBank/DDBJ whole genome shotgun (WGS) entry which is preliminary data.</text>
</comment>
<dbReference type="EMBL" id="OPYN01000060">
    <property type="protein sequence ID" value="SPO59416.1"/>
    <property type="molecule type" value="Genomic_DNA"/>
</dbReference>
<evidence type="ECO:0000313" key="1">
    <source>
        <dbReference type="EMBL" id="SPO59416.1"/>
    </source>
</evidence>
<gene>
    <name evidence="1" type="ORF">JV551A3_V1_600016</name>
</gene>
<dbReference type="AlphaFoldDB" id="A0AAQ1P6G6"/>
<dbReference type="Proteomes" id="UP000294335">
    <property type="component" value="Unassembled WGS sequence"/>
</dbReference>
<protein>
    <submittedName>
        <fullName evidence="1">Uncharacterized protein</fullName>
    </submittedName>
</protein>
<dbReference type="RefSeq" id="WP_133970459.1">
    <property type="nucleotide sequence ID" value="NZ_OPYN01000060.1"/>
</dbReference>
<keyword evidence="2" id="KW-1185">Reference proteome</keyword>
<name>A0AAQ1P6G6_9PSED</name>
<evidence type="ECO:0000313" key="2">
    <source>
        <dbReference type="Proteomes" id="UP000294335"/>
    </source>
</evidence>
<organism evidence="1 2">
    <name type="scientific">Pseudomonas inefficax</name>
    <dbReference type="NCBI Taxonomy" id="2078786"/>
    <lineage>
        <taxon>Bacteria</taxon>
        <taxon>Pseudomonadati</taxon>
        <taxon>Pseudomonadota</taxon>
        <taxon>Gammaproteobacteria</taxon>
        <taxon>Pseudomonadales</taxon>
        <taxon>Pseudomonadaceae</taxon>
        <taxon>Pseudomonas</taxon>
    </lineage>
</organism>
<reference evidence="1 2" key="1">
    <citation type="submission" date="2018-02" db="EMBL/GenBank/DDBJ databases">
        <authorList>
            <person name="Dubost A."/>
        </authorList>
    </citation>
    <scope>NUCLEOTIDE SEQUENCE [LARGE SCALE GENOMIC DNA]</scope>
    <source>
        <strain evidence="2">JV551A3</strain>
    </source>
</reference>
<proteinExistence type="predicted"/>
<accession>A0AAQ1P6G6</accession>